<dbReference type="PANTHER" id="PTHR46492:SF1">
    <property type="entry name" value="DYNEIN AXONEMAL ASSEMBLY FACTOR 4"/>
    <property type="match status" value="1"/>
</dbReference>
<reference evidence="3 4" key="1">
    <citation type="journal article" date="2022" name="bioRxiv">
        <title>Genomics of Preaxostyla Flagellates Illuminates Evolutionary Transitions and the Path Towards Mitochondrial Loss.</title>
        <authorList>
            <person name="Novak L.V.F."/>
            <person name="Treitli S.C."/>
            <person name="Pyrih J."/>
            <person name="Halakuc P."/>
            <person name="Pipaliya S.V."/>
            <person name="Vacek V."/>
            <person name="Brzon O."/>
            <person name="Soukal P."/>
            <person name="Eme L."/>
            <person name="Dacks J.B."/>
            <person name="Karnkowska A."/>
            <person name="Elias M."/>
            <person name="Hampl V."/>
        </authorList>
    </citation>
    <scope>NUCLEOTIDE SEQUENCE [LARGE SCALE GENOMIC DNA]</scope>
    <source>
        <strain evidence="3">NAU3</strain>
        <tissue evidence="3">Gut</tissue>
    </source>
</reference>
<organism evidence="3 4">
    <name type="scientific">Blattamonas nauphoetae</name>
    <dbReference type="NCBI Taxonomy" id="2049346"/>
    <lineage>
        <taxon>Eukaryota</taxon>
        <taxon>Metamonada</taxon>
        <taxon>Preaxostyla</taxon>
        <taxon>Oxymonadida</taxon>
        <taxon>Blattamonas</taxon>
    </lineage>
</organism>
<dbReference type="EMBL" id="JARBJD010000002">
    <property type="protein sequence ID" value="KAK2964683.1"/>
    <property type="molecule type" value="Genomic_DNA"/>
</dbReference>
<feature type="region of interest" description="Disordered" evidence="2">
    <location>
        <begin position="1"/>
        <end position="33"/>
    </location>
</feature>
<evidence type="ECO:0008006" key="5">
    <source>
        <dbReference type="Google" id="ProtNLM"/>
    </source>
</evidence>
<dbReference type="SMART" id="SM00028">
    <property type="entry name" value="TPR"/>
    <property type="match status" value="2"/>
</dbReference>
<evidence type="ECO:0000256" key="2">
    <source>
        <dbReference type="SAM" id="MobiDB-lite"/>
    </source>
</evidence>
<dbReference type="SUPFAM" id="SSF48452">
    <property type="entry name" value="TPR-like"/>
    <property type="match status" value="1"/>
</dbReference>
<gene>
    <name evidence="3" type="ORF">BLNAU_600</name>
</gene>
<proteinExistence type="predicted"/>
<evidence type="ECO:0000313" key="3">
    <source>
        <dbReference type="EMBL" id="KAK2964683.1"/>
    </source>
</evidence>
<keyword evidence="4" id="KW-1185">Reference proteome</keyword>
<name>A0ABQ9YLP5_9EUKA</name>
<dbReference type="InterPro" id="IPR011990">
    <property type="entry name" value="TPR-like_helical_dom_sf"/>
</dbReference>
<sequence>MISAEEQNDERSRELEQFSADQAKARSKKHEDEAYQKRALTYHQIDKEQEERRKIGEIEKEIQTDFLSEFFKGIHPTDLSEREREQLAKQENAEANEDNDDVDPNLPPIRRKAVLTTTFTPKPGNFNLPAREKEMKPVVHRPQLPVFTDDESKYQSVEYLSQRGDSSFKAKDFHNALEQYNSALSLDPRHTPSLLHRCVVHLSLSHWQNALEDALEIDKLLTDPDTAPSPNTPKVRSKNWARAALACNEMRRFEDALSYISRAIQLDPDNQEFLQQRTHYEANVTAQKVERAKAFGSSSTSESGGSIVAEHFSVT</sequence>
<feature type="repeat" description="TPR" evidence="1">
    <location>
        <begin position="157"/>
        <end position="190"/>
    </location>
</feature>
<dbReference type="Pfam" id="PF13181">
    <property type="entry name" value="TPR_8"/>
    <property type="match status" value="2"/>
</dbReference>
<feature type="region of interest" description="Disordered" evidence="2">
    <location>
        <begin position="74"/>
        <end position="107"/>
    </location>
</feature>
<evidence type="ECO:0000313" key="4">
    <source>
        <dbReference type="Proteomes" id="UP001281761"/>
    </source>
</evidence>
<feature type="compositionally biased region" description="Low complexity" evidence="2">
    <location>
        <begin position="296"/>
        <end position="306"/>
    </location>
</feature>
<dbReference type="PANTHER" id="PTHR46492">
    <property type="entry name" value="DYNEIN ASSEMBLY FACTOR 4, AXONEMAL"/>
    <property type="match status" value="1"/>
</dbReference>
<dbReference type="Gene3D" id="1.25.40.10">
    <property type="entry name" value="Tetratricopeptide repeat domain"/>
    <property type="match status" value="1"/>
</dbReference>
<dbReference type="Proteomes" id="UP001281761">
    <property type="component" value="Unassembled WGS sequence"/>
</dbReference>
<dbReference type="PROSITE" id="PS50005">
    <property type="entry name" value="TPR"/>
    <property type="match status" value="2"/>
</dbReference>
<dbReference type="InterPro" id="IPR052004">
    <property type="entry name" value="Dynein_assembly_factor_4"/>
</dbReference>
<comment type="caution">
    <text evidence="3">The sequence shown here is derived from an EMBL/GenBank/DDBJ whole genome shotgun (WGS) entry which is preliminary data.</text>
</comment>
<evidence type="ECO:0000256" key="1">
    <source>
        <dbReference type="PROSITE-ProRule" id="PRU00339"/>
    </source>
</evidence>
<feature type="compositionally biased region" description="Acidic residues" evidence="2">
    <location>
        <begin position="94"/>
        <end position="103"/>
    </location>
</feature>
<feature type="repeat" description="TPR" evidence="1">
    <location>
        <begin position="237"/>
        <end position="270"/>
    </location>
</feature>
<dbReference type="InterPro" id="IPR019734">
    <property type="entry name" value="TPR_rpt"/>
</dbReference>
<protein>
    <recommendedName>
        <fullName evidence="5">Tetratricopeptide repeat protein</fullName>
    </recommendedName>
</protein>
<feature type="region of interest" description="Disordered" evidence="2">
    <location>
        <begin position="295"/>
        <end position="315"/>
    </location>
</feature>
<keyword evidence="1" id="KW-0802">TPR repeat</keyword>
<feature type="compositionally biased region" description="Basic and acidic residues" evidence="2">
    <location>
        <begin position="78"/>
        <end position="92"/>
    </location>
</feature>
<accession>A0ABQ9YLP5</accession>